<name>A0A521BFF3_9BACL</name>
<dbReference type="RefSeq" id="WP_142504357.1">
    <property type="nucleotide sequence ID" value="NZ_FXTI01000002.1"/>
</dbReference>
<dbReference type="Proteomes" id="UP000315636">
    <property type="component" value="Unassembled WGS sequence"/>
</dbReference>
<sequence>MRINSLVQEIIRRTGLDQEISKRPKGKRSIAVAKKGKHAHRYYGTNRSLCLWDRKGLRKNAR</sequence>
<reference evidence="1 2" key="1">
    <citation type="submission" date="2017-05" db="EMBL/GenBank/DDBJ databases">
        <authorList>
            <person name="Varghese N."/>
            <person name="Submissions S."/>
        </authorList>
    </citation>
    <scope>NUCLEOTIDE SEQUENCE [LARGE SCALE GENOMIC DNA]</scope>
    <source>
        <strain evidence="1 2">DSM 45474</strain>
    </source>
</reference>
<keyword evidence="2" id="KW-1185">Reference proteome</keyword>
<organism evidence="1 2">
    <name type="scientific">Melghirimyces algeriensis</name>
    <dbReference type="NCBI Taxonomy" id="910412"/>
    <lineage>
        <taxon>Bacteria</taxon>
        <taxon>Bacillati</taxon>
        <taxon>Bacillota</taxon>
        <taxon>Bacilli</taxon>
        <taxon>Bacillales</taxon>
        <taxon>Thermoactinomycetaceae</taxon>
        <taxon>Melghirimyces</taxon>
    </lineage>
</organism>
<accession>A0A521BFF3</accession>
<dbReference type="OrthoDB" id="9931864at2"/>
<dbReference type="AlphaFoldDB" id="A0A521BFF3"/>
<gene>
    <name evidence="1" type="ORF">SAMN06264849_10235</name>
</gene>
<evidence type="ECO:0000313" key="1">
    <source>
        <dbReference type="EMBL" id="SMO45450.1"/>
    </source>
</evidence>
<proteinExistence type="predicted"/>
<evidence type="ECO:0000313" key="2">
    <source>
        <dbReference type="Proteomes" id="UP000315636"/>
    </source>
</evidence>
<protein>
    <submittedName>
        <fullName evidence="1">Uncharacterized protein</fullName>
    </submittedName>
</protein>
<dbReference type="EMBL" id="FXTI01000002">
    <property type="protein sequence ID" value="SMO45450.1"/>
    <property type="molecule type" value="Genomic_DNA"/>
</dbReference>